<keyword evidence="2" id="KW-0472">Membrane</keyword>
<dbReference type="AlphaFoldDB" id="A0A8J0VQ38"/>
<feature type="compositionally biased region" description="Basic residues" evidence="1">
    <location>
        <begin position="201"/>
        <end position="215"/>
    </location>
</feature>
<feature type="transmembrane region" description="Helical" evidence="2">
    <location>
        <begin position="6"/>
        <end position="26"/>
    </location>
</feature>
<evidence type="ECO:0000313" key="4">
    <source>
        <dbReference type="RefSeq" id="XP_018124545.1"/>
    </source>
</evidence>
<accession>A0A8J0VQ38</accession>
<keyword evidence="3" id="KW-1185">Reference proteome</keyword>
<dbReference type="OrthoDB" id="10657911at2759"/>
<feature type="region of interest" description="Disordered" evidence="1">
    <location>
        <begin position="201"/>
        <end position="254"/>
    </location>
</feature>
<feature type="compositionally biased region" description="Basic and acidic residues" evidence="1">
    <location>
        <begin position="222"/>
        <end position="254"/>
    </location>
</feature>
<dbReference type="GeneID" id="108719840"/>
<keyword evidence="2" id="KW-0812">Transmembrane</keyword>
<keyword evidence="2" id="KW-1133">Transmembrane helix</keyword>
<proteinExistence type="predicted"/>
<organism evidence="3 4">
    <name type="scientific">Xenopus laevis</name>
    <name type="common">African clawed frog</name>
    <dbReference type="NCBI Taxonomy" id="8355"/>
    <lineage>
        <taxon>Eukaryota</taxon>
        <taxon>Metazoa</taxon>
        <taxon>Chordata</taxon>
        <taxon>Craniata</taxon>
        <taxon>Vertebrata</taxon>
        <taxon>Euteleostomi</taxon>
        <taxon>Amphibia</taxon>
        <taxon>Batrachia</taxon>
        <taxon>Anura</taxon>
        <taxon>Pipoidea</taxon>
        <taxon>Pipidae</taxon>
        <taxon>Xenopodinae</taxon>
        <taxon>Xenopus</taxon>
        <taxon>Xenopus</taxon>
    </lineage>
</organism>
<reference evidence="4" key="1">
    <citation type="submission" date="2025-08" db="UniProtKB">
        <authorList>
            <consortium name="RefSeq"/>
        </authorList>
    </citation>
    <scope>IDENTIFICATION</scope>
    <source>
        <strain evidence="4">J_2021</strain>
        <tissue evidence="4">Erythrocytes</tissue>
    </source>
</reference>
<name>A0A8J0VQ38_XENLA</name>
<sequence length="288" mass="33342">MPLHKILIGIGIVLCVTGFVSLIYGARKEINMQKKRDELQEKLKNTKLFYSDFGPDEPGYKFIMESPGEKHTFIFLPGVTDLPKNVVTEIIAEAIKAQEGISKTDNKENNSNPVIIEEPQEEITEPQVIEPQVIEPTEELQEVVVETKEEKKKKWRRFPFSKGKGKKALDIEASQKNTNKPQIIKPTEELQEVVVETKEKKKRRRSLFSKGKGKKAVNNEESQEKINDPEEELQEKPEQETKVKENNAEIDLEKGKEEVAVETKKEKKKKWRFWYKKNKKEIDVTDLP</sequence>
<dbReference type="RefSeq" id="XP_018124545.1">
    <property type="nucleotide sequence ID" value="XM_018269056.2"/>
</dbReference>
<evidence type="ECO:0000256" key="1">
    <source>
        <dbReference type="SAM" id="MobiDB-lite"/>
    </source>
</evidence>
<protein>
    <submittedName>
        <fullName evidence="4">Nucleolar protein 58-like</fullName>
    </submittedName>
</protein>
<dbReference type="KEGG" id="xla:108719840"/>
<gene>
    <name evidence="4" type="primary">LOC108719840</name>
</gene>
<evidence type="ECO:0000256" key="2">
    <source>
        <dbReference type="SAM" id="Phobius"/>
    </source>
</evidence>
<dbReference type="Proteomes" id="UP000186698">
    <property type="component" value="Chromosome 6S"/>
</dbReference>
<evidence type="ECO:0000313" key="3">
    <source>
        <dbReference type="Proteomes" id="UP000186698"/>
    </source>
</evidence>